<reference evidence="2 3" key="1">
    <citation type="submission" date="2016-10" db="EMBL/GenBank/DDBJ databases">
        <authorList>
            <person name="de Groot N.N."/>
        </authorList>
    </citation>
    <scope>NUCLEOTIDE SEQUENCE [LARGE SCALE GENOMIC DNA]</scope>
    <source>
        <strain evidence="2 3">DSM 26515</strain>
    </source>
</reference>
<dbReference type="OrthoDB" id="1432662at2"/>
<protein>
    <submittedName>
        <fullName evidence="2">General stress protein 26</fullName>
    </submittedName>
</protein>
<evidence type="ECO:0000259" key="1">
    <source>
        <dbReference type="Pfam" id="PF16242"/>
    </source>
</evidence>
<dbReference type="Proteomes" id="UP000199420">
    <property type="component" value="Unassembled WGS sequence"/>
</dbReference>
<dbReference type="AlphaFoldDB" id="A0A1H6QDX7"/>
<dbReference type="PANTHER" id="PTHR34818:SF1">
    <property type="entry name" value="PROTEIN BLI-3"/>
    <property type="match status" value="1"/>
</dbReference>
<dbReference type="EMBL" id="FNYC01000001">
    <property type="protein sequence ID" value="SEI41848.1"/>
    <property type="molecule type" value="Genomic_DNA"/>
</dbReference>
<feature type="domain" description="General stress protein FMN-binding split barrel" evidence="1">
    <location>
        <begin position="12"/>
        <end position="150"/>
    </location>
</feature>
<dbReference type="Gene3D" id="2.30.110.10">
    <property type="entry name" value="Electron Transport, Fmn-binding Protein, Chain A"/>
    <property type="match status" value="1"/>
</dbReference>
<dbReference type="InterPro" id="IPR052917">
    <property type="entry name" value="Stress-Dev_Protein"/>
</dbReference>
<dbReference type="InterPro" id="IPR038725">
    <property type="entry name" value="YdaG_split_barrel_FMN-bd"/>
</dbReference>
<sequence>MKNDAPHDDADLRKLGELIDDIEVAMLTTVAADGSLVSRPLQTLKLTADGDLVFFTAADSPKVGQLTDDLDVNLAYANQDDKCYVSVRGRARINRDQALIEELWSPAQNVFFSGKDDPNLTVLRVRVRDAMYWESAGNFVERVLDFARGMWSEQPRDLGHQGHLHG</sequence>
<dbReference type="SUPFAM" id="SSF50475">
    <property type="entry name" value="FMN-binding split barrel"/>
    <property type="match status" value="1"/>
</dbReference>
<dbReference type="InterPro" id="IPR012349">
    <property type="entry name" value="Split_barrel_FMN-bd"/>
</dbReference>
<name>A0A1H6QDX7_9GAMM</name>
<evidence type="ECO:0000313" key="3">
    <source>
        <dbReference type="Proteomes" id="UP000199420"/>
    </source>
</evidence>
<evidence type="ECO:0000313" key="2">
    <source>
        <dbReference type="EMBL" id="SEI41848.1"/>
    </source>
</evidence>
<accession>A0A1H6QDX7</accession>
<keyword evidence="3" id="KW-1185">Reference proteome</keyword>
<dbReference type="STRING" id="529704.SAMN02927913_0458"/>
<organism evidence="2 3">
    <name type="scientific">Frateuria terrea</name>
    <dbReference type="NCBI Taxonomy" id="529704"/>
    <lineage>
        <taxon>Bacteria</taxon>
        <taxon>Pseudomonadati</taxon>
        <taxon>Pseudomonadota</taxon>
        <taxon>Gammaproteobacteria</taxon>
        <taxon>Lysobacterales</taxon>
        <taxon>Rhodanobacteraceae</taxon>
        <taxon>Frateuria</taxon>
    </lineage>
</organism>
<proteinExistence type="predicted"/>
<dbReference type="PANTHER" id="PTHR34818">
    <property type="entry name" value="PROTEIN BLI-3"/>
    <property type="match status" value="1"/>
</dbReference>
<gene>
    <name evidence="2" type="ORF">SAMN04487997_0542</name>
</gene>
<dbReference type="RefSeq" id="WP_091333133.1">
    <property type="nucleotide sequence ID" value="NZ_FNYC01000001.1"/>
</dbReference>
<dbReference type="Pfam" id="PF16242">
    <property type="entry name" value="Pyrid_ox_like"/>
    <property type="match status" value="1"/>
</dbReference>